<evidence type="ECO:0000256" key="4">
    <source>
        <dbReference type="ARBA" id="ARBA00022723"/>
    </source>
</evidence>
<dbReference type="InterPro" id="IPR050556">
    <property type="entry name" value="Type_II_TA_system_RNase"/>
</dbReference>
<evidence type="ECO:0000256" key="1">
    <source>
        <dbReference type="ARBA" id="ARBA00001946"/>
    </source>
</evidence>
<evidence type="ECO:0000256" key="3">
    <source>
        <dbReference type="ARBA" id="ARBA00022722"/>
    </source>
</evidence>
<evidence type="ECO:0000313" key="9">
    <source>
        <dbReference type="EMBL" id="MCF1750091.1"/>
    </source>
</evidence>
<dbReference type="InterPro" id="IPR002716">
    <property type="entry name" value="PIN_dom"/>
</dbReference>
<organism evidence="9 10">
    <name type="scientific">Mariniradius sediminis</name>
    <dbReference type="NCBI Taxonomy" id="2909237"/>
    <lineage>
        <taxon>Bacteria</taxon>
        <taxon>Pseudomonadati</taxon>
        <taxon>Bacteroidota</taxon>
        <taxon>Cytophagia</taxon>
        <taxon>Cytophagales</taxon>
        <taxon>Cyclobacteriaceae</taxon>
        <taxon>Mariniradius</taxon>
    </lineage>
</organism>
<dbReference type="InterPro" id="IPR029060">
    <property type="entry name" value="PIN-like_dom_sf"/>
</dbReference>
<keyword evidence="10" id="KW-1185">Reference proteome</keyword>
<gene>
    <name evidence="9" type="ORF">L0U89_03340</name>
</gene>
<dbReference type="PANTHER" id="PTHR33653">
    <property type="entry name" value="RIBONUCLEASE VAPC2"/>
    <property type="match status" value="1"/>
</dbReference>
<protein>
    <submittedName>
        <fullName evidence="9">Type II toxin-antitoxin system VapC family toxin</fullName>
    </submittedName>
</protein>
<evidence type="ECO:0000256" key="6">
    <source>
        <dbReference type="ARBA" id="ARBA00022842"/>
    </source>
</evidence>
<dbReference type="EMBL" id="JAKEVZ010000002">
    <property type="protein sequence ID" value="MCF1750091.1"/>
    <property type="molecule type" value="Genomic_DNA"/>
</dbReference>
<evidence type="ECO:0000259" key="8">
    <source>
        <dbReference type="Pfam" id="PF01850"/>
    </source>
</evidence>
<evidence type="ECO:0000256" key="7">
    <source>
        <dbReference type="ARBA" id="ARBA00038093"/>
    </source>
</evidence>
<comment type="caution">
    <text evidence="9">The sequence shown here is derived from an EMBL/GenBank/DDBJ whole genome shotgun (WGS) entry which is preliminary data.</text>
</comment>
<name>A0ABS9BRB7_9BACT</name>
<dbReference type="Pfam" id="PF01850">
    <property type="entry name" value="PIN"/>
    <property type="match status" value="1"/>
</dbReference>
<keyword evidence="5" id="KW-0378">Hydrolase</keyword>
<dbReference type="Proteomes" id="UP001201449">
    <property type="component" value="Unassembled WGS sequence"/>
</dbReference>
<comment type="cofactor">
    <cofactor evidence="1">
        <name>Mg(2+)</name>
        <dbReference type="ChEBI" id="CHEBI:18420"/>
    </cofactor>
</comment>
<comment type="similarity">
    <text evidence="7">Belongs to the PINc/VapC protein family.</text>
</comment>
<dbReference type="PANTHER" id="PTHR33653:SF1">
    <property type="entry name" value="RIBONUCLEASE VAPC2"/>
    <property type="match status" value="1"/>
</dbReference>
<reference evidence="9 10" key="1">
    <citation type="submission" date="2022-01" db="EMBL/GenBank/DDBJ databases">
        <title>Mariniradius saccharolyticus sp. nov., isolated from sediment of a river.</title>
        <authorList>
            <person name="Liu H."/>
        </authorList>
    </citation>
    <scope>NUCLEOTIDE SEQUENCE [LARGE SCALE GENOMIC DNA]</scope>
    <source>
        <strain evidence="9 10">RY-2</strain>
    </source>
</reference>
<evidence type="ECO:0000256" key="2">
    <source>
        <dbReference type="ARBA" id="ARBA00022649"/>
    </source>
</evidence>
<feature type="domain" description="PIN" evidence="8">
    <location>
        <begin position="6"/>
        <end position="123"/>
    </location>
</feature>
<keyword evidence="3" id="KW-0540">Nuclease</keyword>
<keyword evidence="2" id="KW-1277">Toxin-antitoxin system</keyword>
<dbReference type="SUPFAM" id="SSF88723">
    <property type="entry name" value="PIN domain-like"/>
    <property type="match status" value="1"/>
</dbReference>
<dbReference type="Gene3D" id="3.40.50.1010">
    <property type="entry name" value="5'-nuclease"/>
    <property type="match status" value="1"/>
</dbReference>
<dbReference type="RefSeq" id="WP_234860220.1">
    <property type="nucleotide sequence ID" value="NZ_JAKEVZ010000002.1"/>
</dbReference>
<proteinExistence type="inferred from homology"/>
<accession>A0ABS9BRB7</accession>
<keyword evidence="6" id="KW-0460">Magnesium</keyword>
<sequence>MGEKVICLDTSVLVEYFRKVKKQETFFAQLMANYDYFEITSVTAFELKFGMTPVQVDFWKDMLEVINVLPFDNRAAEMAVAFQLELKKINKQLALSDLFIAASAKRHNRPLASLNYKHFERIKGIDLVFP</sequence>
<evidence type="ECO:0000313" key="10">
    <source>
        <dbReference type="Proteomes" id="UP001201449"/>
    </source>
</evidence>
<evidence type="ECO:0000256" key="5">
    <source>
        <dbReference type="ARBA" id="ARBA00022801"/>
    </source>
</evidence>
<dbReference type="CDD" id="cd09881">
    <property type="entry name" value="PIN_VapC4-5_FitB-like"/>
    <property type="match status" value="1"/>
</dbReference>
<keyword evidence="4" id="KW-0479">Metal-binding</keyword>